<sequence>MASNGCGRCWPNSSLQPHPKRRCDGQARGPVRFQRRLGHLGLRRYLSRVPCGGADRHSNRVQVRCRGLKRHPNRVYQGPEWHLNAVRSQESERHLCRGLE</sequence>
<dbReference type="Proteomes" id="UP000183508">
    <property type="component" value="Unassembled WGS sequence"/>
</dbReference>
<dbReference type="AlphaFoldDB" id="A0A1I7IPE4"/>
<evidence type="ECO:0000256" key="1">
    <source>
        <dbReference type="SAM" id="MobiDB-lite"/>
    </source>
</evidence>
<evidence type="ECO:0000313" key="2">
    <source>
        <dbReference type="EMBL" id="SFU74777.1"/>
    </source>
</evidence>
<gene>
    <name evidence="2" type="ORF">SAMN05421543_10717</name>
</gene>
<proteinExistence type="predicted"/>
<dbReference type="EMBL" id="FPBV01000007">
    <property type="protein sequence ID" value="SFU74777.1"/>
    <property type="molecule type" value="Genomic_DNA"/>
</dbReference>
<reference evidence="3" key="1">
    <citation type="submission" date="2016-10" db="EMBL/GenBank/DDBJ databases">
        <authorList>
            <person name="Varghese N."/>
        </authorList>
    </citation>
    <scope>NUCLEOTIDE SEQUENCE [LARGE SCALE GENOMIC DNA]</scope>
    <source>
        <strain evidence="3">DSM 17980</strain>
    </source>
</reference>
<name>A0A1I7IPE4_9BACL</name>
<protein>
    <submittedName>
        <fullName evidence="2">Uncharacterized protein</fullName>
    </submittedName>
</protein>
<feature type="region of interest" description="Disordered" evidence="1">
    <location>
        <begin position="1"/>
        <end position="29"/>
    </location>
</feature>
<keyword evidence="3" id="KW-1185">Reference proteome</keyword>
<dbReference type="STRING" id="392015.SAMN05421543_10717"/>
<accession>A0A1I7IPE4</accession>
<evidence type="ECO:0000313" key="3">
    <source>
        <dbReference type="Proteomes" id="UP000183508"/>
    </source>
</evidence>
<organism evidence="2 3">
    <name type="scientific">Alicyclobacillus macrosporangiidus</name>
    <dbReference type="NCBI Taxonomy" id="392015"/>
    <lineage>
        <taxon>Bacteria</taxon>
        <taxon>Bacillati</taxon>
        <taxon>Bacillota</taxon>
        <taxon>Bacilli</taxon>
        <taxon>Bacillales</taxon>
        <taxon>Alicyclobacillaceae</taxon>
        <taxon>Alicyclobacillus</taxon>
    </lineage>
</organism>